<dbReference type="CDD" id="cd00882">
    <property type="entry name" value="Ras_like_GTPase"/>
    <property type="match status" value="1"/>
</dbReference>
<evidence type="ECO:0000313" key="3">
    <source>
        <dbReference type="Proteomes" id="UP001642540"/>
    </source>
</evidence>
<gene>
    <name evidence="2" type="ORF">ODALV1_LOCUS24872</name>
</gene>
<dbReference type="Gene3D" id="3.40.50.300">
    <property type="entry name" value="P-loop containing nucleotide triphosphate hydrolases"/>
    <property type="match status" value="1"/>
</dbReference>
<evidence type="ECO:0000256" key="1">
    <source>
        <dbReference type="SAM" id="MobiDB-lite"/>
    </source>
</evidence>
<proteinExistence type="predicted"/>
<comment type="caution">
    <text evidence="2">The sequence shown here is derived from an EMBL/GenBank/DDBJ whole genome shotgun (WGS) entry which is preliminary data.</text>
</comment>
<name>A0ABP1RQI0_9HEXA</name>
<feature type="region of interest" description="Disordered" evidence="1">
    <location>
        <begin position="934"/>
        <end position="968"/>
    </location>
</feature>
<organism evidence="2 3">
    <name type="scientific">Orchesella dallaii</name>
    <dbReference type="NCBI Taxonomy" id="48710"/>
    <lineage>
        <taxon>Eukaryota</taxon>
        <taxon>Metazoa</taxon>
        <taxon>Ecdysozoa</taxon>
        <taxon>Arthropoda</taxon>
        <taxon>Hexapoda</taxon>
        <taxon>Collembola</taxon>
        <taxon>Entomobryomorpha</taxon>
        <taxon>Entomobryoidea</taxon>
        <taxon>Orchesellidae</taxon>
        <taxon>Orchesellinae</taxon>
        <taxon>Orchesella</taxon>
    </lineage>
</organism>
<dbReference type="EMBL" id="CAXLJM020000096">
    <property type="protein sequence ID" value="CAL8133027.1"/>
    <property type="molecule type" value="Genomic_DNA"/>
</dbReference>
<dbReference type="InterPro" id="IPR027417">
    <property type="entry name" value="P-loop_NTPase"/>
</dbReference>
<sequence length="2030" mass="229077">MKKINHLLHIPYLILGFQAISTFSTSLLGTRKPCTILPAPIPSSNSGNPPSETLQQILSNGIDQLPFETHSTTAIFIMGNTGSGKTTLTQILNGNLSQLHAVRTHTGKLVIIDDNDRIGLPTTKSKTLVPEYVVNSENNVSFYDCPGFDDNRGADKDIAAMYFLNLITKHVKQSKFLFLVTHSSVIPGNDRLDFELLVTHAARFLQNINKFNNSIGLIVTKVNSFSEFGERLTDNEIMFGIVGFIQEFQITLKERLEQEQGWGEPERAIWERKIQFVDAILKQDDNGQYSKIWFVRNPPACGSYSKIPYVSQVRRKITDLYTNKLEYSSATQTDFGITLKDKTLLKIKDKFVPETSSMMTQITSQAMDELLTKYQTEFTTEFDSEYGMENAMTKINQVIKYLQAFESSSTSNNQSVHLLSENLKLIYRIFGYDITTSYLEEIRKYEDVLRFYEKMIMTTIPQPSWQLFISKLENNVIAMETKSFNKISNDYAPQISSLITQRTNEEVGELMGKYQSDFTTEFNSEYGIESAMKKITQIHKNLTDLTTLNLENEIQEAFSERLVQLFDIFGYSISNSSLNYIKTYEEVLDMYGRVTLTSISKPALQPFIVNLKHHIEVVKTQSLNYINYIWIPEIFSKMAVIITSLCANLEETVMHNFYFGLNRITMSQKVELLNRHYASAQKLDNEWRTSSSEYDYFSSHKTILSEMSELFSAFDYRIPEEQGAAITKYENLLEIFEEIWESPVKRNLVEWLQTPTNFIRTLESYRDWYNFVAEADIILRQYPTQISMSSRNPREFAQINWKTADGLQVLQQYKAVEVSIRIREISTNIVTDKDKQLLNDVIQNGLSPTTIRCMDSGRKGLVTGNYVKFSDFIPWPETAGCNFNLLQELTVCASEVLFFDKDLVGKGQNLTMRVIADTWEVIRNEGSANRLIDLSGSDGKDMSRARDGYSLGENGKHGQPGEPGGNGGNFFGIYRTAINGPWLDINVSGGNGGNGQDGGNGQQGRNGKDATYDDFPSAWSNDGVNGSEHIAAPAYAHVWQIKDGESGSAGGDGGNGGVSGPGGFSGVVRIVQVGSYSILLKTTIKLAKGKNGADGRGGERGNGGKHGNHYGCFKRVAVFVPWRDSCENISVYEQAPSGSYGISGGNSNGKISPVTPKHPTLGPETITAFKKFILKSRSLMGRQFVSQIDEKAEIKESYLSVNTFGEELTNLESIFYKHISLPQTFIYEYQDLIWRIDEYIRTHDMSSHSEHHYFLNLLRASAFSKLVAINQQQTSPDMVINVADYFKTVKDEIQRLKTVQTDFTISQKNMEFKSQIQSQIREAYSIIYSDVLPTLSQLETNLQETTANTINEYELKSLEDSALETKEKLKVHEEKTKQTILFQKLLQGLSLVGMVAAFFGPKGITISFATSALASLGSALLPGIQPLTLPDQLSQFMGATHGNFMLHKNESVPFIVQLTQKVITEQQLPQLSSPLSNFQAAYRNLLNISNLESNHDPIPPENVLTAHQQFDLKLKELIDSLVTTKNSLFANQSNAYDPLESLIQTITIANTNYPLASTLRPDPALSSNFDDESPEMKKMNELLKNIENRKQAIYHSVIPIVKLTKSSLSQQTANLPEESSAAALIAKKWNVQGMLKDVKLNLQGMLSGTSAAEGVVICVDKLDNAMAILIDLYDQIDKYEEKKQLADYIASVNSHGTFSSVNDPVIRSMSEKVLFYVKANLFLYEYEMAMGALKQWAFPLASRYLIPSELEGQIPGLESEIKNRNLEATVNIYKGRIEHLSNQLDKYKSIVVGTDEILFKSNFTKENSATGPFYTWKNDEWQHSIEELLAGKPILFNADIWKSEWSKGAIKFKTIELYLRVQNVTMQNELMHVLNHYHLVMTHSGISYYKFLDNVFVIRGKSQRLEFSFRRTNGNTLVSQNVVAGKFNSAGDYLLSPFSYWTFQLKDMRQVSQRTGDLLKFAPFIDLELQGDGMYIDESRVDETKLLELNVNEFYSNENIMSGASNSISNGILSQQLKPEQLQQQFKLIQ</sequence>
<accession>A0ABP1RQI0</accession>
<reference evidence="2 3" key="1">
    <citation type="submission" date="2024-08" db="EMBL/GenBank/DDBJ databases">
        <authorList>
            <person name="Cucini C."/>
            <person name="Frati F."/>
        </authorList>
    </citation>
    <scope>NUCLEOTIDE SEQUENCE [LARGE SCALE GENOMIC DNA]</scope>
</reference>
<dbReference type="SUPFAM" id="SSF52540">
    <property type="entry name" value="P-loop containing nucleoside triphosphate hydrolases"/>
    <property type="match status" value="1"/>
</dbReference>
<protein>
    <submittedName>
        <fullName evidence="2">Uncharacterized protein</fullName>
    </submittedName>
</protein>
<feature type="region of interest" description="Disordered" evidence="1">
    <location>
        <begin position="985"/>
        <end position="1010"/>
    </location>
</feature>
<feature type="compositionally biased region" description="Basic and acidic residues" evidence="1">
    <location>
        <begin position="938"/>
        <end position="947"/>
    </location>
</feature>
<keyword evidence="3" id="KW-1185">Reference proteome</keyword>
<feature type="compositionally biased region" description="Gly residues" evidence="1">
    <location>
        <begin position="989"/>
        <end position="1004"/>
    </location>
</feature>
<dbReference type="Proteomes" id="UP001642540">
    <property type="component" value="Unassembled WGS sequence"/>
</dbReference>
<evidence type="ECO:0000313" key="2">
    <source>
        <dbReference type="EMBL" id="CAL8133027.1"/>
    </source>
</evidence>